<sequence>MPLVHIHLLKGKTPKYIRNLRDGIHQALQNAWKIPSNDRFQLVSEYKKDHFHFDKTIWGVKRSDNLIAIYITSSPRTEAMKKKLYRELVKVLGESPKVRKEDIFVTIVTVGREDWSFGNGIAHLTLPSLTP</sequence>
<dbReference type="EMBL" id="CCEJ010000016">
    <property type="protein sequence ID" value="CDR35260.1"/>
    <property type="molecule type" value="Genomic_DNA"/>
</dbReference>
<dbReference type="InterPro" id="IPR037479">
    <property type="entry name" value="Tauto_MSAD"/>
</dbReference>
<dbReference type="PANTHER" id="PTHR38460:SF1">
    <property type="entry name" value="TAUTOMERASE YOLI-RELATED"/>
    <property type="match status" value="1"/>
</dbReference>
<keyword evidence="2" id="KW-1185">Reference proteome</keyword>
<proteinExistence type="predicted"/>
<dbReference type="Gene3D" id="3.30.429.10">
    <property type="entry name" value="Macrophage Migration Inhibitory Factor"/>
    <property type="match status" value="1"/>
</dbReference>
<dbReference type="RefSeq" id="WP_041018815.1">
    <property type="nucleotide sequence ID" value="NZ_CCEJ010000016.1"/>
</dbReference>
<reference evidence="1" key="1">
    <citation type="submission" date="2013-12" db="EMBL/GenBank/DDBJ databases">
        <authorList>
            <person name="Linke B."/>
        </authorList>
    </citation>
    <scope>NUCLEOTIDE SEQUENCE [LARGE SCALE GENOMIC DNA]</scope>
    <source>
        <strain evidence="1">CRIB-18</strain>
    </source>
</reference>
<evidence type="ECO:0000313" key="1">
    <source>
        <dbReference type="EMBL" id="CDR35260.1"/>
    </source>
</evidence>
<gene>
    <name evidence="1" type="ORF">CSEC_2453</name>
</gene>
<dbReference type="AlphaFoldDB" id="A0A090E459"/>
<dbReference type="EC" id="5.3.2.-" evidence="1"/>
<keyword evidence="1" id="KW-0413">Isomerase</keyword>
<protein>
    <submittedName>
        <fullName evidence="1">Tautomerase family protein</fullName>
        <ecNumber evidence="1">5.3.2.-</ecNumber>
    </submittedName>
</protein>
<reference evidence="1" key="2">
    <citation type="submission" date="2014-09" db="EMBL/GenBank/DDBJ databases">
        <title>Criblamydia sequanensis harbors a mega-plasmid encoding arsenite resistance.</title>
        <authorList>
            <person name="Bertelli C."/>
            <person name="Goesmann A."/>
            <person name="Greub G."/>
        </authorList>
    </citation>
    <scope>NUCLEOTIDE SEQUENCE [LARGE SCALE GENOMIC DNA]</scope>
    <source>
        <strain evidence="1">CRIB-18</strain>
    </source>
</reference>
<dbReference type="SUPFAM" id="SSF55331">
    <property type="entry name" value="Tautomerase/MIF"/>
    <property type="match status" value="1"/>
</dbReference>
<dbReference type="eggNOG" id="COG1942">
    <property type="taxonomic scope" value="Bacteria"/>
</dbReference>
<dbReference type="STRING" id="1437425.CSEC_2453"/>
<accession>A0A090E459</accession>
<evidence type="ECO:0000313" key="2">
    <source>
        <dbReference type="Proteomes" id="UP000031552"/>
    </source>
</evidence>
<organism evidence="1 2">
    <name type="scientific">Candidatus Criblamydia sequanensis CRIB-18</name>
    <dbReference type="NCBI Taxonomy" id="1437425"/>
    <lineage>
        <taxon>Bacteria</taxon>
        <taxon>Pseudomonadati</taxon>
        <taxon>Chlamydiota</taxon>
        <taxon>Chlamydiia</taxon>
        <taxon>Parachlamydiales</taxon>
        <taxon>Candidatus Criblamydiaceae</taxon>
        <taxon>Candidatus Criblamydia</taxon>
    </lineage>
</organism>
<name>A0A090E459_9BACT</name>
<dbReference type="OrthoDB" id="9804765at2"/>
<dbReference type="PANTHER" id="PTHR38460">
    <property type="entry name" value="TAUTOMERASE YOLI-RELATED"/>
    <property type="match status" value="1"/>
</dbReference>
<comment type="caution">
    <text evidence="1">The sequence shown here is derived from an EMBL/GenBank/DDBJ whole genome shotgun (WGS) entry which is preliminary data.</text>
</comment>
<dbReference type="Proteomes" id="UP000031552">
    <property type="component" value="Unassembled WGS sequence"/>
</dbReference>
<dbReference type="GO" id="GO:0016853">
    <property type="term" value="F:isomerase activity"/>
    <property type="evidence" value="ECO:0007669"/>
    <property type="project" value="UniProtKB-KW"/>
</dbReference>
<dbReference type="Pfam" id="PF14552">
    <property type="entry name" value="Tautomerase_2"/>
    <property type="match status" value="1"/>
</dbReference>
<dbReference type="InterPro" id="IPR014347">
    <property type="entry name" value="Tautomerase/MIF_sf"/>
</dbReference>